<sequence>MIMSLKRLAPLACLAALLSGCAPTVLTQPVPVSTDPPGASVTVDGKPGCTSPCQLALTRNQDHIVSVAKEGYRQQDVIIKRQYQSNKVLLNAINQGAQSAQFFKDGWMGLNQGVMSMNSQEETGEAYVLSPSTLSLRLVPVAGFARRTGPDELAQAAQAAASGLSPLDIMDQGDQQMLENALETSKSGEVKVWRNAQSGASFSVSPEAAQEQSGQVLRWFALGAKQNGVSASGRYPAHRVGRGEWVVGLPPAQAATGADTGMDKGAQDLSRRETLRVLGQAPLPEAKKSWDLGSSSSTKTSTSSTPGGSTTTTTTTKTSAKASVGFNPAGLVNVLDALQQ</sequence>
<feature type="chain" id="PRO_5012376127" evidence="2">
    <location>
        <begin position="28"/>
        <end position="340"/>
    </location>
</feature>
<evidence type="ECO:0000256" key="1">
    <source>
        <dbReference type="SAM" id="MobiDB-lite"/>
    </source>
</evidence>
<keyword evidence="5" id="KW-1185">Reference proteome</keyword>
<dbReference type="Proteomes" id="UP000198324">
    <property type="component" value="Unassembled WGS sequence"/>
</dbReference>
<organism evidence="4 5">
    <name type="scientific">Humidesulfovibrio mexicanus</name>
    <dbReference type="NCBI Taxonomy" id="147047"/>
    <lineage>
        <taxon>Bacteria</taxon>
        <taxon>Pseudomonadati</taxon>
        <taxon>Thermodesulfobacteriota</taxon>
        <taxon>Desulfovibrionia</taxon>
        <taxon>Desulfovibrionales</taxon>
        <taxon>Desulfovibrionaceae</taxon>
        <taxon>Humidesulfovibrio</taxon>
    </lineage>
</organism>
<evidence type="ECO:0000313" key="5">
    <source>
        <dbReference type="Proteomes" id="UP000198324"/>
    </source>
</evidence>
<dbReference type="AlphaFoldDB" id="A0A239A961"/>
<reference evidence="4 5" key="1">
    <citation type="submission" date="2017-06" db="EMBL/GenBank/DDBJ databases">
        <authorList>
            <person name="Kim H.J."/>
            <person name="Triplett B.A."/>
        </authorList>
    </citation>
    <scope>NUCLEOTIDE SEQUENCE [LARGE SCALE GENOMIC DNA]</scope>
    <source>
        <strain evidence="4 5">DSM 13116</strain>
    </source>
</reference>
<proteinExistence type="predicted"/>
<dbReference type="PROSITE" id="PS51257">
    <property type="entry name" value="PROKAR_LIPOPROTEIN"/>
    <property type="match status" value="1"/>
</dbReference>
<feature type="region of interest" description="Disordered" evidence="1">
    <location>
        <begin position="278"/>
        <end position="326"/>
    </location>
</feature>
<name>A0A239A961_9BACT</name>
<protein>
    <submittedName>
        <fullName evidence="4">PEGA domain-containing protein</fullName>
    </submittedName>
</protein>
<dbReference type="OrthoDB" id="5455724at2"/>
<dbReference type="InterPro" id="IPR013229">
    <property type="entry name" value="PEGA"/>
</dbReference>
<evidence type="ECO:0000259" key="3">
    <source>
        <dbReference type="Pfam" id="PF08308"/>
    </source>
</evidence>
<feature type="compositionally biased region" description="Low complexity" evidence="1">
    <location>
        <begin position="293"/>
        <end position="323"/>
    </location>
</feature>
<feature type="signal peptide" evidence="2">
    <location>
        <begin position="1"/>
        <end position="27"/>
    </location>
</feature>
<evidence type="ECO:0000256" key="2">
    <source>
        <dbReference type="SAM" id="SignalP"/>
    </source>
</evidence>
<evidence type="ECO:0000313" key="4">
    <source>
        <dbReference type="EMBL" id="SNR91881.1"/>
    </source>
</evidence>
<feature type="domain" description="PEGA" evidence="3">
    <location>
        <begin position="32"/>
        <end position="74"/>
    </location>
</feature>
<gene>
    <name evidence="4" type="ORF">SAMN04488503_1909</name>
</gene>
<keyword evidence="2" id="KW-0732">Signal</keyword>
<dbReference type="Pfam" id="PF08308">
    <property type="entry name" value="PEGA"/>
    <property type="match status" value="1"/>
</dbReference>
<dbReference type="EMBL" id="FZOC01000003">
    <property type="protein sequence ID" value="SNR91881.1"/>
    <property type="molecule type" value="Genomic_DNA"/>
</dbReference>
<accession>A0A239A961</accession>